<comment type="caution">
    <text evidence="2">The sequence shown here is derived from an EMBL/GenBank/DDBJ whole genome shotgun (WGS) entry which is preliminary data.</text>
</comment>
<protein>
    <submittedName>
        <fullName evidence="2">Uncharacterized protein</fullName>
    </submittedName>
</protein>
<gene>
    <name evidence="2" type="ORF">CEXT_333991</name>
</gene>
<dbReference type="EMBL" id="BPLR01018421">
    <property type="protein sequence ID" value="GIY99428.1"/>
    <property type="molecule type" value="Genomic_DNA"/>
</dbReference>
<accession>A0AAV4XYP3</accession>
<name>A0AAV4XYP3_CAEEX</name>
<feature type="compositionally biased region" description="Polar residues" evidence="1">
    <location>
        <begin position="14"/>
        <end position="24"/>
    </location>
</feature>
<dbReference type="AlphaFoldDB" id="A0AAV4XYP3"/>
<keyword evidence="3" id="KW-1185">Reference proteome</keyword>
<reference evidence="2 3" key="1">
    <citation type="submission" date="2021-06" db="EMBL/GenBank/DDBJ databases">
        <title>Caerostris extrusa draft genome.</title>
        <authorList>
            <person name="Kono N."/>
            <person name="Arakawa K."/>
        </authorList>
    </citation>
    <scope>NUCLEOTIDE SEQUENCE [LARGE SCALE GENOMIC DNA]</scope>
</reference>
<dbReference type="Proteomes" id="UP001054945">
    <property type="component" value="Unassembled WGS sequence"/>
</dbReference>
<proteinExistence type="predicted"/>
<organism evidence="2 3">
    <name type="scientific">Caerostris extrusa</name>
    <name type="common">Bark spider</name>
    <name type="synonym">Caerostris bankana</name>
    <dbReference type="NCBI Taxonomy" id="172846"/>
    <lineage>
        <taxon>Eukaryota</taxon>
        <taxon>Metazoa</taxon>
        <taxon>Ecdysozoa</taxon>
        <taxon>Arthropoda</taxon>
        <taxon>Chelicerata</taxon>
        <taxon>Arachnida</taxon>
        <taxon>Araneae</taxon>
        <taxon>Araneomorphae</taxon>
        <taxon>Entelegynae</taxon>
        <taxon>Araneoidea</taxon>
        <taxon>Araneidae</taxon>
        <taxon>Caerostris</taxon>
    </lineage>
</organism>
<feature type="region of interest" description="Disordered" evidence="1">
    <location>
        <begin position="1"/>
        <end position="24"/>
    </location>
</feature>
<evidence type="ECO:0000313" key="2">
    <source>
        <dbReference type="EMBL" id="GIY99428.1"/>
    </source>
</evidence>
<evidence type="ECO:0000313" key="3">
    <source>
        <dbReference type="Proteomes" id="UP001054945"/>
    </source>
</evidence>
<sequence>MTVFTFSPTPPNGPINTRSINSDGRYSAKSNTRHFLFEIRISFLPAALTHTPPLSTLPRTSLPSPPPLRKRLLNCHPYPLPSTPNHPEMLALPLYFYCRPLVHPLPQREKKFFRDAL</sequence>
<evidence type="ECO:0000256" key="1">
    <source>
        <dbReference type="SAM" id="MobiDB-lite"/>
    </source>
</evidence>